<dbReference type="Proteomes" id="UP000001572">
    <property type="component" value="Chromosome"/>
</dbReference>
<keyword evidence="2" id="KW-1185">Reference proteome</keyword>
<dbReference type="OrthoDB" id="9815497at2"/>
<reference evidence="2" key="1">
    <citation type="journal article" date="2016" name="Genome Announc.">
        <title>Complete genome sequence of Alkaliphilus metalliredigens strain QYMF, an alkaliphilic and metal-reducing bacterium isolated from borax-contaminated leachate ponds.</title>
        <authorList>
            <person name="Hwang C."/>
            <person name="Copeland A."/>
            <person name="Lucas S."/>
            <person name="Lapidus A."/>
            <person name="Barry K."/>
            <person name="Detter J.C."/>
            <person name="Glavina Del Rio T."/>
            <person name="Hammon N."/>
            <person name="Israni S."/>
            <person name="Dalin E."/>
            <person name="Tice H."/>
            <person name="Pitluck S."/>
            <person name="Chertkov O."/>
            <person name="Brettin T."/>
            <person name="Bruce D."/>
            <person name="Han C."/>
            <person name="Schmutz J."/>
            <person name="Larimer F."/>
            <person name="Land M.L."/>
            <person name="Hauser L."/>
            <person name="Kyrpides N."/>
            <person name="Mikhailova N."/>
            <person name="Ye Q."/>
            <person name="Zhou J."/>
            <person name="Richardson P."/>
            <person name="Fields M.W."/>
        </authorList>
    </citation>
    <scope>NUCLEOTIDE SEQUENCE [LARGE SCALE GENOMIC DNA]</scope>
    <source>
        <strain evidence="2">QYMF</strain>
    </source>
</reference>
<dbReference type="HOGENOM" id="CLU_082089_1_0_9"/>
<dbReference type="RefSeq" id="WP_012065522.1">
    <property type="nucleotide sequence ID" value="NC_009633.1"/>
</dbReference>
<dbReference type="STRING" id="293826.Amet_4563"/>
<protein>
    <submittedName>
        <fullName evidence="1">Biotin/lipoyl attachment</fullName>
    </submittedName>
</protein>
<evidence type="ECO:0000313" key="1">
    <source>
        <dbReference type="EMBL" id="ABR50634.1"/>
    </source>
</evidence>
<evidence type="ECO:0000313" key="2">
    <source>
        <dbReference type="Proteomes" id="UP000001572"/>
    </source>
</evidence>
<gene>
    <name evidence="1" type="ordered locus">Amet_4563</name>
</gene>
<dbReference type="NCBIfam" id="TIGR03309">
    <property type="entry name" value="matur_yqeB"/>
    <property type="match status" value="1"/>
</dbReference>
<proteinExistence type="predicted"/>
<dbReference type="AlphaFoldDB" id="A6TWR6"/>
<dbReference type="EMBL" id="CP000724">
    <property type="protein sequence ID" value="ABR50634.1"/>
    <property type="molecule type" value="Genomic_DNA"/>
</dbReference>
<sequence length="262" mass="28074">MLGKLVVLRGGGDIATGIAHRLRNCGFNVVILEMNEPTVIRRRVAFAQAVFEGEVIVEDVKAKRIENTTEVHTVLGAKCIPVMVDPEGKTIGDLKPDVVVDATLAKVNKGTIKEMAPLVIGVGPGFTAGLDVHVVVESQRGHDLGKVIWNGRAHRNTGIPGEIMGISEERIVRATGDGKIRNLKPIGTRVEKGEIIAHIGELPVEGRIDGVLRGMIENGSTVKDGMKIGDIDPRGIRSYCFTISDKARSIAGGVLEAILMKK</sequence>
<dbReference type="eggNOG" id="COG3608">
    <property type="taxonomic scope" value="Bacteria"/>
</dbReference>
<dbReference type="KEGG" id="amt:Amet_4563"/>
<organism evidence="1 2">
    <name type="scientific">Alkaliphilus metalliredigens (strain QYMF)</name>
    <dbReference type="NCBI Taxonomy" id="293826"/>
    <lineage>
        <taxon>Bacteria</taxon>
        <taxon>Bacillati</taxon>
        <taxon>Bacillota</taxon>
        <taxon>Clostridia</taxon>
        <taxon>Peptostreptococcales</taxon>
        <taxon>Natronincolaceae</taxon>
        <taxon>Alkaliphilus</taxon>
    </lineage>
</organism>
<dbReference type="InterPro" id="IPR017695">
    <property type="entry name" value="Se-dep_Mo_hydrolase_YqeB"/>
</dbReference>
<accession>A6TWR6</accession>
<name>A6TWR6_ALKMQ</name>